<dbReference type="GO" id="GO:0006396">
    <property type="term" value="P:RNA processing"/>
    <property type="evidence" value="ECO:0007669"/>
    <property type="project" value="InterPro"/>
</dbReference>
<dbReference type="InterPro" id="IPR029064">
    <property type="entry name" value="Ribosomal_eL30-like_sf"/>
</dbReference>
<evidence type="ECO:0000256" key="1">
    <source>
        <dbReference type="ARBA" id="ARBA00007228"/>
    </source>
</evidence>
<dbReference type="AlphaFoldDB" id="A0A926IP30"/>
<gene>
    <name evidence="5" type="ORF">H8689_09110</name>
</gene>
<accession>A0A926IP30</accession>
<dbReference type="InterPro" id="IPR053888">
    <property type="entry name" value="MRM3-like_sub_bind"/>
</dbReference>
<dbReference type="EMBL" id="JACRTK010000004">
    <property type="protein sequence ID" value="MBC8591268.1"/>
    <property type="molecule type" value="Genomic_DNA"/>
</dbReference>
<dbReference type="SUPFAM" id="SSF75217">
    <property type="entry name" value="alpha/beta knot"/>
    <property type="match status" value="1"/>
</dbReference>
<protein>
    <submittedName>
        <fullName evidence="5">RNA methyltransferase</fullName>
    </submittedName>
</protein>
<evidence type="ECO:0000259" key="4">
    <source>
        <dbReference type="SMART" id="SM00967"/>
    </source>
</evidence>
<dbReference type="InterPro" id="IPR029026">
    <property type="entry name" value="tRNA_m1G_MTases_N"/>
</dbReference>
<dbReference type="Pfam" id="PF00588">
    <property type="entry name" value="SpoU_methylase"/>
    <property type="match status" value="1"/>
</dbReference>
<dbReference type="SMART" id="SM00967">
    <property type="entry name" value="SpoU_sub_bind"/>
    <property type="match status" value="1"/>
</dbReference>
<comment type="caution">
    <text evidence="5">The sequence shown here is derived from an EMBL/GenBank/DDBJ whole genome shotgun (WGS) entry which is preliminary data.</text>
</comment>
<dbReference type="GO" id="GO:0032259">
    <property type="term" value="P:methylation"/>
    <property type="evidence" value="ECO:0007669"/>
    <property type="project" value="UniProtKB-KW"/>
</dbReference>
<evidence type="ECO:0000313" key="5">
    <source>
        <dbReference type="EMBL" id="MBC8591268.1"/>
    </source>
</evidence>
<dbReference type="RefSeq" id="WP_249324496.1">
    <property type="nucleotide sequence ID" value="NZ_JACRTK010000004.1"/>
</dbReference>
<dbReference type="GO" id="GO:0003723">
    <property type="term" value="F:RNA binding"/>
    <property type="evidence" value="ECO:0007669"/>
    <property type="project" value="InterPro"/>
</dbReference>
<dbReference type="InterPro" id="IPR029028">
    <property type="entry name" value="Alpha/beta_knot_MTases"/>
</dbReference>
<dbReference type="InterPro" id="IPR013123">
    <property type="entry name" value="SpoU_subst-bd"/>
</dbReference>
<dbReference type="InterPro" id="IPR051259">
    <property type="entry name" value="rRNA_Methyltransferase"/>
</dbReference>
<reference evidence="5 6" key="1">
    <citation type="submission" date="2020-08" db="EMBL/GenBank/DDBJ databases">
        <title>Genome public.</title>
        <authorList>
            <person name="Liu C."/>
            <person name="Sun Q."/>
        </authorList>
    </citation>
    <scope>NUCLEOTIDE SEQUENCE [LARGE SCALE GENOMIC DNA]</scope>
    <source>
        <strain evidence="5 6">NSJ-26</strain>
    </source>
</reference>
<dbReference type="Pfam" id="PF22435">
    <property type="entry name" value="MRM3-like_sub_bind"/>
    <property type="match status" value="1"/>
</dbReference>
<dbReference type="GO" id="GO:0005737">
    <property type="term" value="C:cytoplasm"/>
    <property type="evidence" value="ECO:0007669"/>
    <property type="project" value="UniProtKB-ARBA"/>
</dbReference>
<feature type="domain" description="RNA 2-O ribose methyltransferase substrate binding" evidence="4">
    <location>
        <begin position="31"/>
        <end position="106"/>
    </location>
</feature>
<sequence length="263" mass="29487">MIEITSAKNPTIKEIKTLYKRKNRWEHNLFIIEGIKIIDESISNNIDIKYMVYTDKLLNTKEGVEFFQRIKDRKELIKVDDSIFKEICDTDNPQGILAIARFKERSLKNIYELNRPFLLFLDKLQDPGNLGTIIRTADAFNIDGIILGKGSVDPYNPKVVRSTMGSIFRVPLYFCENTLECLGNVKNHGIEIIATSLKGVPIYNADFGKGFVLVIGNEAKGVSDDISSIASRSIKIPMPGGSESLNAGVAASIIMYEAMRCRS</sequence>
<dbReference type="GO" id="GO:0008173">
    <property type="term" value="F:RNA methyltransferase activity"/>
    <property type="evidence" value="ECO:0007669"/>
    <property type="project" value="InterPro"/>
</dbReference>
<dbReference type="Gene3D" id="3.30.1330.30">
    <property type="match status" value="1"/>
</dbReference>
<dbReference type="CDD" id="cd18095">
    <property type="entry name" value="SpoU-like_rRNA-MTase"/>
    <property type="match status" value="1"/>
</dbReference>
<proteinExistence type="inferred from homology"/>
<dbReference type="InterPro" id="IPR001537">
    <property type="entry name" value="SpoU_MeTrfase"/>
</dbReference>
<keyword evidence="3" id="KW-0808">Transferase</keyword>
<comment type="similarity">
    <text evidence="1">Belongs to the class IV-like SAM-binding methyltransferase superfamily. RNA methyltransferase TrmH family.</text>
</comment>
<dbReference type="SUPFAM" id="SSF55315">
    <property type="entry name" value="L30e-like"/>
    <property type="match status" value="1"/>
</dbReference>
<evidence type="ECO:0000313" key="6">
    <source>
        <dbReference type="Proteomes" id="UP000601522"/>
    </source>
</evidence>
<name>A0A926IP30_9FIRM</name>
<dbReference type="PANTHER" id="PTHR43191">
    <property type="entry name" value="RRNA METHYLTRANSFERASE 3"/>
    <property type="match status" value="1"/>
</dbReference>
<evidence type="ECO:0000256" key="3">
    <source>
        <dbReference type="ARBA" id="ARBA00022679"/>
    </source>
</evidence>
<keyword evidence="6" id="KW-1185">Reference proteome</keyword>
<dbReference type="Gene3D" id="3.40.1280.10">
    <property type="match status" value="1"/>
</dbReference>
<evidence type="ECO:0000256" key="2">
    <source>
        <dbReference type="ARBA" id="ARBA00022603"/>
    </source>
</evidence>
<dbReference type="Proteomes" id="UP000601522">
    <property type="component" value="Unassembled WGS sequence"/>
</dbReference>
<organism evidence="5 6">
    <name type="scientific">Wansuia hejianensis</name>
    <dbReference type="NCBI Taxonomy" id="2763667"/>
    <lineage>
        <taxon>Bacteria</taxon>
        <taxon>Bacillati</taxon>
        <taxon>Bacillota</taxon>
        <taxon>Clostridia</taxon>
        <taxon>Lachnospirales</taxon>
        <taxon>Lachnospiraceae</taxon>
        <taxon>Wansuia</taxon>
    </lineage>
</organism>
<keyword evidence="2 5" id="KW-0489">Methyltransferase</keyword>
<dbReference type="PANTHER" id="PTHR43191:SF2">
    <property type="entry name" value="RRNA METHYLTRANSFERASE 3, MITOCHONDRIAL"/>
    <property type="match status" value="1"/>
</dbReference>